<proteinExistence type="predicted"/>
<reference evidence="1 2" key="1">
    <citation type="submission" date="2018-06" db="EMBL/GenBank/DDBJ databases">
        <title>Draft sequence of Acidithiobacillus ferrooxidans CCM 4253.</title>
        <authorList>
            <person name="Moya-Beltran A."/>
            <person name="Castro M."/>
            <person name="Covarrubias P.C."/>
            <person name="Issotta F."/>
            <person name="Janiczek O."/>
            <person name="Mandl M."/>
            <person name="Kucera J."/>
            <person name="Quatrini R."/>
        </authorList>
    </citation>
    <scope>NUCLEOTIDE SEQUENCE [LARGE SCALE GENOMIC DNA]</scope>
    <source>
        <strain evidence="1 2">CCM 4253</strain>
    </source>
</reference>
<protein>
    <submittedName>
        <fullName evidence="1">Uncharacterized protein</fullName>
    </submittedName>
</protein>
<name>A0A2W1KJ47_ACIFR</name>
<accession>A0A2W1KJ47</accession>
<sequence length="138" mass="14733">MLPNADPNGGLAAVLSLRTGRSFTVEKHARVSVFAEYQHLAYGGLYNNGVGGGASVTLTYRRLFFTGTVAALYGFSGDVGYHLSTPGNDYIFVGKLGYRLPARLGGVSPYLFIAQQRYIGNGNALTSQSAGAGVQYRW</sequence>
<dbReference type="RefSeq" id="WP_054608676.1">
    <property type="nucleotide sequence ID" value="NZ_AP025160.1"/>
</dbReference>
<dbReference type="EMBL" id="QKQP01000001">
    <property type="protein sequence ID" value="PZD82402.1"/>
    <property type="molecule type" value="Genomic_DNA"/>
</dbReference>
<gene>
    <name evidence="1" type="ORF">DN052_05135</name>
</gene>
<evidence type="ECO:0000313" key="2">
    <source>
        <dbReference type="Proteomes" id="UP000248886"/>
    </source>
</evidence>
<dbReference type="Proteomes" id="UP000248886">
    <property type="component" value="Unassembled WGS sequence"/>
</dbReference>
<evidence type="ECO:0000313" key="1">
    <source>
        <dbReference type="EMBL" id="PZD82402.1"/>
    </source>
</evidence>
<dbReference type="AlphaFoldDB" id="A0A2W1KJ47"/>
<organism evidence="1 2">
    <name type="scientific">Acidithiobacillus ferrooxidans</name>
    <name type="common">Thiobacillus ferrooxidans</name>
    <dbReference type="NCBI Taxonomy" id="920"/>
    <lineage>
        <taxon>Bacteria</taxon>
        <taxon>Pseudomonadati</taxon>
        <taxon>Pseudomonadota</taxon>
        <taxon>Acidithiobacillia</taxon>
        <taxon>Acidithiobacillales</taxon>
        <taxon>Acidithiobacillaceae</taxon>
        <taxon>Acidithiobacillus</taxon>
    </lineage>
</organism>
<comment type="caution">
    <text evidence="1">The sequence shown here is derived from an EMBL/GenBank/DDBJ whole genome shotgun (WGS) entry which is preliminary data.</text>
</comment>